<dbReference type="GeneID" id="10669310"/>
<evidence type="ECO:0000256" key="1">
    <source>
        <dbReference type="PIRSR" id="PIRSR602187-50"/>
    </source>
</evidence>
<protein>
    <submittedName>
        <fullName evidence="2">Nitrogen regulatory protein P-II</fullName>
    </submittedName>
</protein>
<dbReference type="PANTHER" id="PTHR30115">
    <property type="entry name" value="NITROGEN REGULATORY PROTEIN P-II"/>
    <property type="match status" value="1"/>
</dbReference>
<dbReference type="InterPro" id="IPR002187">
    <property type="entry name" value="N-reg_PII"/>
</dbReference>
<evidence type="ECO:0000313" key="2">
    <source>
        <dbReference type="EMBL" id="AEG18811.1"/>
    </source>
</evidence>
<dbReference type="GO" id="GO:0005829">
    <property type="term" value="C:cytosol"/>
    <property type="evidence" value="ECO:0007669"/>
    <property type="project" value="TreeGrafter"/>
</dbReference>
<evidence type="ECO:0000313" key="3">
    <source>
        <dbReference type="Proteomes" id="UP000009231"/>
    </source>
</evidence>
<dbReference type="Proteomes" id="UP000009231">
    <property type="component" value="Chromosome"/>
</dbReference>
<dbReference type="Pfam" id="PF00543">
    <property type="entry name" value="P-II"/>
    <property type="match status" value="1"/>
</dbReference>
<dbReference type="eggNOG" id="arCOG02305">
    <property type="taxonomic scope" value="Archaea"/>
</dbReference>
<dbReference type="RefSeq" id="WP_013826310.1">
    <property type="nucleotide sequence ID" value="NC_015574.1"/>
</dbReference>
<dbReference type="GO" id="GO:0006808">
    <property type="term" value="P:regulation of nitrogen utilization"/>
    <property type="evidence" value="ECO:0007669"/>
    <property type="project" value="InterPro"/>
</dbReference>
<organism evidence="2 3">
    <name type="scientific">Methanobacterium paludis (strain DSM 25820 / JCM 18151 / SWAN1)</name>
    <dbReference type="NCBI Taxonomy" id="868131"/>
    <lineage>
        <taxon>Archaea</taxon>
        <taxon>Methanobacteriati</taxon>
        <taxon>Methanobacteriota</taxon>
        <taxon>Methanomada group</taxon>
        <taxon>Methanobacteria</taxon>
        <taxon>Methanobacteriales</taxon>
        <taxon>Methanobacteriaceae</taxon>
        <taxon>Methanobacterium</taxon>
    </lineage>
</organism>
<dbReference type="PROSITE" id="PS51343">
    <property type="entry name" value="PII_GLNB_DOM"/>
    <property type="match status" value="1"/>
</dbReference>
<dbReference type="EMBL" id="CP002772">
    <property type="protein sequence ID" value="AEG18811.1"/>
    <property type="molecule type" value="Genomic_DNA"/>
</dbReference>
<dbReference type="OrthoDB" id="70990at2157"/>
<dbReference type="Gene3D" id="3.40.50.300">
    <property type="entry name" value="P-loop containing nucleotide triphosphate hydrolases"/>
    <property type="match status" value="1"/>
</dbReference>
<dbReference type="KEGG" id="mew:MSWAN_1800"/>
<dbReference type="SUPFAM" id="SSF54913">
    <property type="entry name" value="GlnB-like"/>
    <property type="match status" value="1"/>
</dbReference>
<dbReference type="PANTHER" id="PTHR30115:SF11">
    <property type="entry name" value="NITROGEN REGULATORY PROTEIN P-II HOMOLOG"/>
    <property type="match status" value="1"/>
</dbReference>
<dbReference type="PRINTS" id="PR00340">
    <property type="entry name" value="PIIGLNB"/>
</dbReference>
<dbReference type="GO" id="GO:0005524">
    <property type="term" value="F:ATP binding"/>
    <property type="evidence" value="ECO:0007669"/>
    <property type="project" value="TreeGrafter"/>
</dbReference>
<dbReference type="eggNOG" id="arCOG00362">
    <property type="taxonomic scope" value="Archaea"/>
</dbReference>
<dbReference type="Gene3D" id="3.30.70.120">
    <property type="match status" value="1"/>
</dbReference>
<dbReference type="InterPro" id="IPR027417">
    <property type="entry name" value="P-loop_NTPase"/>
</dbReference>
<feature type="modified residue" description="O-UMP-tyrosine" evidence="1">
    <location>
        <position position="243"/>
    </location>
</feature>
<dbReference type="GO" id="GO:0030234">
    <property type="term" value="F:enzyme regulator activity"/>
    <property type="evidence" value="ECO:0007669"/>
    <property type="project" value="InterPro"/>
</dbReference>
<keyword evidence="1" id="KW-0597">Phosphoprotein</keyword>
<dbReference type="STRING" id="868131.MSWAN_1800"/>
<gene>
    <name evidence="2" type="ordered locus">MSWAN_1800</name>
</gene>
<sequence length="303" mass="34021">MDNRNILIIGPPDSGKKTAVKHMHGEDLEIKSFAYGRAIINNKKNYLFSSTGKEGFKSLEDVLMNDGTGTTGIIIVLDSARGITETDNEIIGLVSEKNIPYVLFSNKQDLNGTGLRTDITDAIVIPTIAAEGIGIQDGLKILLKQIERKNKHIDVKKSEYQYQKIYKSKRLSNGAANAIKVYKNDLKSGKSEICKLKLIMHPIELDNVKEILEKRGFSNLTLTEIKCSEDQVNSMETYRASQYSVTLKPKVELSMIIAKKDAEYVIKAIESIKTDDIEDDMFIYPIERILRIRTSEEGEEAID</sequence>
<proteinExistence type="predicted"/>
<dbReference type="HOGENOM" id="CLU_917070_0_0_2"/>
<accession>F6D4E8</accession>
<reference evidence="2 3" key="1">
    <citation type="journal article" date="2014" name="Int. J. Syst. Evol. Microbiol.">
        <title>Methanobacterium paludis sp. nov. and a novel strain of Methanobacterium lacus isolated from northern peatlands.</title>
        <authorList>
            <person name="Cadillo-Quiroz H."/>
            <person name="Brauer S.L."/>
            <person name="Goodson N."/>
            <person name="Yavitt J.B."/>
            <person name="Zinder S.H."/>
        </authorList>
    </citation>
    <scope>NUCLEOTIDE SEQUENCE [LARGE SCALE GENOMIC DNA]</scope>
    <source>
        <strain evidence="3">DSM 25820 / JCM 18151 / SWAN1</strain>
    </source>
</reference>
<dbReference type="InterPro" id="IPR011322">
    <property type="entry name" value="N-reg_PII-like_a/b"/>
</dbReference>
<dbReference type="InterPro" id="IPR015867">
    <property type="entry name" value="N-reg_PII/ATP_PRibTrfase_C"/>
</dbReference>
<keyword evidence="3" id="KW-1185">Reference proteome</keyword>
<name>F6D4E8_METPW</name>
<dbReference type="SMART" id="SM00938">
    <property type="entry name" value="P-II"/>
    <property type="match status" value="1"/>
</dbReference>
<dbReference type="SUPFAM" id="SSF52540">
    <property type="entry name" value="P-loop containing nucleoside triphosphate hydrolases"/>
    <property type="match status" value="1"/>
</dbReference>
<dbReference type="AlphaFoldDB" id="F6D4E8"/>